<evidence type="ECO:0000256" key="2">
    <source>
        <dbReference type="ARBA" id="ARBA00022448"/>
    </source>
</evidence>
<dbReference type="Proteomes" id="UP001595945">
    <property type="component" value="Unassembled WGS sequence"/>
</dbReference>
<dbReference type="InterPro" id="IPR006311">
    <property type="entry name" value="TAT_signal"/>
</dbReference>
<name>A0ABD5Q174_9EURY</name>
<dbReference type="Gene3D" id="3.40.190.10">
    <property type="entry name" value="Periplasmic binding protein-like II"/>
    <property type="match status" value="1"/>
</dbReference>
<reference evidence="5 6" key="1">
    <citation type="journal article" date="2019" name="Int. J. Syst. Evol. Microbiol.">
        <title>The Global Catalogue of Microorganisms (GCM) 10K type strain sequencing project: providing services to taxonomists for standard genome sequencing and annotation.</title>
        <authorList>
            <consortium name="The Broad Institute Genomics Platform"/>
            <consortium name="The Broad Institute Genome Sequencing Center for Infectious Disease"/>
            <person name="Wu L."/>
            <person name="Ma J."/>
        </authorList>
    </citation>
    <scope>NUCLEOTIDE SEQUENCE [LARGE SCALE GENOMIC DNA]</scope>
    <source>
        <strain evidence="5 6">XZYJ18</strain>
    </source>
</reference>
<evidence type="ECO:0000313" key="5">
    <source>
        <dbReference type="EMBL" id="MFC4824507.1"/>
    </source>
</evidence>
<dbReference type="PROSITE" id="PS51318">
    <property type="entry name" value="TAT"/>
    <property type="match status" value="1"/>
</dbReference>
<dbReference type="RefSeq" id="WP_254269755.1">
    <property type="nucleotide sequence ID" value="NZ_CP100400.1"/>
</dbReference>
<accession>A0ABD5Q174</accession>
<organism evidence="5 6">
    <name type="scientific">Halorussus aquaticus</name>
    <dbReference type="NCBI Taxonomy" id="2953748"/>
    <lineage>
        <taxon>Archaea</taxon>
        <taxon>Methanobacteriati</taxon>
        <taxon>Methanobacteriota</taxon>
        <taxon>Stenosarchaea group</taxon>
        <taxon>Halobacteria</taxon>
        <taxon>Halobacteriales</taxon>
        <taxon>Haladaptataceae</taxon>
        <taxon>Halorussus</taxon>
    </lineage>
</organism>
<evidence type="ECO:0000259" key="4">
    <source>
        <dbReference type="Pfam" id="PF00496"/>
    </source>
</evidence>
<dbReference type="PANTHER" id="PTHR30290">
    <property type="entry name" value="PERIPLASMIC BINDING COMPONENT OF ABC TRANSPORTER"/>
    <property type="match status" value="1"/>
</dbReference>
<dbReference type="PANTHER" id="PTHR30290:SF9">
    <property type="entry name" value="OLIGOPEPTIDE-BINDING PROTEIN APPA"/>
    <property type="match status" value="1"/>
</dbReference>
<dbReference type="Pfam" id="PF00496">
    <property type="entry name" value="SBP_bac_5"/>
    <property type="match status" value="1"/>
</dbReference>
<proteinExistence type="inferred from homology"/>
<comment type="caution">
    <text evidence="5">The sequence shown here is derived from an EMBL/GenBank/DDBJ whole genome shotgun (WGS) entry which is preliminary data.</text>
</comment>
<sequence>MVGQDTSRRSFLEATGSAASAVALGSAFTGEADAQQTTTQQGQGASGTLNLINSTMSTLDPIKATDTASGEVIQQVFDALMNYPDGNIEVQPLLAKNYEVSDDFTTYTFTLKEGATFHDGSEVTAQDFVYSFERLAQSPESRRAYFILQSIGVKHSTDADGNYQPDTLSVTAVDDRTLRIQLEEPFHATLEMLAYTAFAAVPEGIVGDIQGYNGELEYSEFATSQPVGCGPFKFESWQPNTEASVTRYGNYYGNKAEVERVHWQIMSDANARYTYAMNKNADAFSIPTEFYDPNKVEVETTDERGREVGTYGPVRNGETLNFLAVPTINTFYIGFNTNRVEQAARHAAAYAMNKEQLVEQVFKGRGRPAFHFTPPAIYPGGPDAYQQHAQQEYPYSYRQTDLQKARQVMREAGYGPDNRYQFTFTVYQRSNTWPQVGQLLRDKLSSAFIDMNIETAPFSTLLKRGRNGNLQAYSLGWVMDWPAPDNFLQLLNPPLTDTSQSAPISYVNWSGTEASERARRAWTTVQQNPAPTDQAEQARNEAYIEMEEANWQDTVFLNVYHQTDQRFWYDYAQIPKFGAAGTSRQMFNDATVDKPNGGQ</sequence>
<dbReference type="CDD" id="cd00995">
    <property type="entry name" value="PBP2_NikA_DppA_OppA_like"/>
    <property type="match status" value="1"/>
</dbReference>
<keyword evidence="3" id="KW-0732">Signal</keyword>
<dbReference type="NCBIfam" id="TIGR01409">
    <property type="entry name" value="TAT_signal_seq"/>
    <property type="match status" value="1"/>
</dbReference>
<dbReference type="PIRSF" id="PIRSF002741">
    <property type="entry name" value="MppA"/>
    <property type="match status" value="1"/>
</dbReference>
<dbReference type="GeneID" id="73044807"/>
<feature type="domain" description="Solute-binding protein family 5" evidence="4">
    <location>
        <begin position="89"/>
        <end position="492"/>
    </location>
</feature>
<dbReference type="InterPro" id="IPR039424">
    <property type="entry name" value="SBP_5"/>
</dbReference>
<dbReference type="InterPro" id="IPR030678">
    <property type="entry name" value="Peptide/Ni-bd"/>
</dbReference>
<evidence type="ECO:0000313" key="6">
    <source>
        <dbReference type="Proteomes" id="UP001595945"/>
    </source>
</evidence>
<keyword evidence="2" id="KW-0813">Transport</keyword>
<keyword evidence="6" id="KW-1185">Reference proteome</keyword>
<dbReference type="InterPro" id="IPR000914">
    <property type="entry name" value="SBP_5_dom"/>
</dbReference>
<dbReference type="AlphaFoldDB" id="A0ABD5Q174"/>
<protein>
    <submittedName>
        <fullName evidence="5">ABC transporter substrate-binding protein</fullName>
    </submittedName>
</protein>
<dbReference type="GO" id="GO:0042597">
    <property type="term" value="C:periplasmic space"/>
    <property type="evidence" value="ECO:0007669"/>
    <property type="project" value="UniProtKB-ARBA"/>
</dbReference>
<dbReference type="EMBL" id="JBHSHT010000001">
    <property type="protein sequence ID" value="MFC4824507.1"/>
    <property type="molecule type" value="Genomic_DNA"/>
</dbReference>
<dbReference type="Gene3D" id="3.10.105.10">
    <property type="entry name" value="Dipeptide-binding Protein, Domain 3"/>
    <property type="match status" value="1"/>
</dbReference>
<dbReference type="InterPro" id="IPR019546">
    <property type="entry name" value="TAT_signal_bac_arc"/>
</dbReference>
<evidence type="ECO:0000256" key="1">
    <source>
        <dbReference type="ARBA" id="ARBA00005695"/>
    </source>
</evidence>
<dbReference type="SUPFAM" id="SSF53850">
    <property type="entry name" value="Periplasmic binding protein-like II"/>
    <property type="match status" value="1"/>
</dbReference>
<evidence type="ECO:0000256" key="3">
    <source>
        <dbReference type="ARBA" id="ARBA00022729"/>
    </source>
</evidence>
<comment type="similarity">
    <text evidence="1">Belongs to the bacterial solute-binding protein 5 family.</text>
</comment>
<gene>
    <name evidence="5" type="ORF">ACFO9K_09540</name>
</gene>